<protein>
    <submittedName>
        <fullName evidence="2">Phosphatase</fullName>
    </submittedName>
</protein>
<feature type="compositionally biased region" description="Polar residues" evidence="1">
    <location>
        <begin position="228"/>
        <end position="249"/>
    </location>
</feature>
<accession>A0A9Q8PG78</accession>
<evidence type="ECO:0000256" key="1">
    <source>
        <dbReference type="SAM" id="MobiDB-lite"/>
    </source>
</evidence>
<dbReference type="EMBL" id="CP090171">
    <property type="protein sequence ID" value="UJO22034.1"/>
    <property type="molecule type" value="Genomic_DNA"/>
</dbReference>
<dbReference type="GO" id="GO:0005737">
    <property type="term" value="C:cytoplasm"/>
    <property type="evidence" value="ECO:0007669"/>
    <property type="project" value="TreeGrafter"/>
</dbReference>
<dbReference type="Gene3D" id="3.40.50.1240">
    <property type="entry name" value="Phosphoglycerate mutase-like"/>
    <property type="match status" value="1"/>
</dbReference>
<organism evidence="2 3">
    <name type="scientific">Passalora fulva</name>
    <name type="common">Tomato leaf mold</name>
    <name type="synonym">Cladosporium fulvum</name>
    <dbReference type="NCBI Taxonomy" id="5499"/>
    <lineage>
        <taxon>Eukaryota</taxon>
        <taxon>Fungi</taxon>
        <taxon>Dikarya</taxon>
        <taxon>Ascomycota</taxon>
        <taxon>Pezizomycotina</taxon>
        <taxon>Dothideomycetes</taxon>
        <taxon>Dothideomycetidae</taxon>
        <taxon>Mycosphaerellales</taxon>
        <taxon>Mycosphaerellaceae</taxon>
        <taxon>Fulvia</taxon>
    </lineage>
</organism>
<dbReference type="GO" id="GO:0016791">
    <property type="term" value="F:phosphatase activity"/>
    <property type="evidence" value="ECO:0007669"/>
    <property type="project" value="TreeGrafter"/>
</dbReference>
<feature type="region of interest" description="Disordered" evidence="1">
    <location>
        <begin position="216"/>
        <end position="249"/>
    </location>
</feature>
<dbReference type="OMA" id="MRHGQGY"/>
<gene>
    <name evidence="2" type="ORF">CLAFUR5_09286</name>
</gene>
<dbReference type="PANTHER" id="PTHR48100">
    <property type="entry name" value="BROAD-SPECIFICITY PHOSPHATASE YOR283W-RELATED"/>
    <property type="match status" value="1"/>
</dbReference>
<dbReference type="Pfam" id="PF00300">
    <property type="entry name" value="His_Phos_1"/>
    <property type="match status" value="1"/>
</dbReference>
<dbReference type="RefSeq" id="XP_047766400.1">
    <property type="nucleotide sequence ID" value="XM_047908434.1"/>
</dbReference>
<dbReference type="PANTHER" id="PTHR48100:SF54">
    <property type="entry name" value="PHOSPHATASE SPAC5H10.03-RELATED"/>
    <property type="match status" value="1"/>
</dbReference>
<proteinExistence type="predicted"/>
<dbReference type="KEGG" id="ffu:CLAFUR5_09286"/>
<dbReference type="Proteomes" id="UP000756132">
    <property type="component" value="Chromosome 9"/>
</dbReference>
<evidence type="ECO:0000313" key="2">
    <source>
        <dbReference type="EMBL" id="UJO22034.1"/>
    </source>
</evidence>
<evidence type="ECO:0000313" key="3">
    <source>
        <dbReference type="Proteomes" id="UP000756132"/>
    </source>
</evidence>
<name>A0A9Q8PG78_PASFU</name>
<sequence>MPPILHIMRHGQGYHSHDVTKDGHLLHDPSLTEKGKQQCIDRCKDFDRHDKIELLLASPLRRAIQTCQLAFAPCVERGLVIIALPTAEEVSDAPSDTGSPVEDLIKEFGDEKVDFDHLKHGWYKHEGEFATDAKACNARALKLRKWIQARPEKEVALVSHGFFNHFTTGEVDDEGEQTTPWWNEAELRTYQFRDGDDEAAMIYETDESLAKRGMHLQGGADRGEVKVNQPSRRGTLPNLSFQNQEEGSS</sequence>
<dbReference type="InterPro" id="IPR029033">
    <property type="entry name" value="His_PPase_superfam"/>
</dbReference>
<reference evidence="2" key="2">
    <citation type="journal article" date="2022" name="Microb. Genom.">
        <title>A chromosome-scale genome assembly of the tomato pathogen Cladosporium fulvum reveals a compartmentalized genome architecture and the presence of a dispensable chromosome.</title>
        <authorList>
            <person name="Zaccaron A.Z."/>
            <person name="Chen L.H."/>
            <person name="Samaras A."/>
            <person name="Stergiopoulos I."/>
        </authorList>
    </citation>
    <scope>NUCLEOTIDE SEQUENCE</scope>
    <source>
        <strain evidence="2">Race5_Kim</strain>
    </source>
</reference>
<dbReference type="SMART" id="SM00855">
    <property type="entry name" value="PGAM"/>
    <property type="match status" value="1"/>
</dbReference>
<reference evidence="2" key="1">
    <citation type="submission" date="2021-12" db="EMBL/GenBank/DDBJ databases">
        <authorList>
            <person name="Zaccaron A."/>
            <person name="Stergiopoulos I."/>
        </authorList>
    </citation>
    <scope>NUCLEOTIDE SEQUENCE</scope>
    <source>
        <strain evidence="2">Race5_Kim</strain>
    </source>
</reference>
<dbReference type="CDD" id="cd07067">
    <property type="entry name" value="HP_PGM_like"/>
    <property type="match status" value="1"/>
</dbReference>
<dbReference type="GeneID" id="71989164"/>
<dbReference type="InterPro" id="IPR013078">
    <property type="entry name" value="His_Pase_superF_clade-1"/>
</dbReference>
<dbReference type="SUPFAM" id="SSF53254">
    <property type="entry name" value="Phosphoglycerate mutase-like"/>
    <property type="match status" value="1"/>
</dbReference>
<dbReference type="OrthoDB" id="496981at2759"/>
<keyword evidence="3" id="KW-1185">Reference proteome</keyword>
<dbReference type="AlphaFoldDB" id="A0A9Q8PG78"/>
<dbReference type="InterPro" id="IPR050275">
    <property type="entry name" value="PGM_Phosphatase"/>
</dbReference>